<protein>
    <submittedName>
        <fullName evidence="2">Uncharacterized protein</fullName>
    </submittedName>
</protein>
<dbReference type="EMBL" id="QFAY01000006">
    <property type="protein sequence ID" value="MBP2620564.1"/>
    <property type="molecule type" value="Genomic_DNA"/>
</dbReference>
<proteinExistence type="predicted"/>
<organism evidence="2 3">
    <name type="scientific">Streptococcus panodentis</name>
    <dbReference type="NCBI Taxonomy" id="1581472"/>
    <lineage>
        <taxon>Bacteria</taxon>
        <taxon>Bacillati</taxon>
        <taxon>Bacillota</taxon>
        <taxon>Bacilli</taxon>
        <taxon>Lactobacillales</taxon>
        <taxon>Streptococcaceae</taxon>
        <taxon>Streptococcus</taxon>
    </lineage>
</organism>
<sequence>MRSHTRPGNLEIAEKESKKAPTSSSGTFEAAGTSKRKQAKHCDEAVTEASQFPFKHWFKTINRKSAFRLYRPALSVFAFRKADLSICIAGQALPTVFLPQFLLY</sequence>
<accession>A0ABS5AVG9</accession>
<feature type="region of interest" description="Disordered" evidence="1">
    <location>
        <begin position="1"/>
        <end position="39"/>
    </location>
</feature>
<reference evidence="2 3" key="1">
    <citation type="submission" date="2018-05" db="EMBL/GenBank/DDBJ databases">
        <title>Draft genome sequence of Streptococcus panodentis CCUG 70867T.</title>
        <authorList>
            <person name="Salva-Serra F."/>
            <person name="Mendez V."/>
            <person name="Jaen-Luchoro D."/>
            <person name="Gonzales-Siles L."/>
            <person name="Karlsson R."/>
            <person name="Engstrom-Jakobsson H."/>
            <person name="Busquets A."/>
            <person name="Gomila M."/>
            <person name="Pineiro-Iglesias B."/>
            <person name="Bennasar-Figueras A."/>
            <person name="Seeger M."/>
            <person name="Moore E."/>
        </authorList>
    </citation>
    <scope>NUCLEOTIDE SEQUENCE [LARGE SCALE GENOMIC DNA]</scope>
    <source>
        <strain evidence="2 3">CCUG 70867</strain>
    </source>
</reference>
<evidence type="ECO:0000256" key="1">
    <source>
        <dbReference type="SAM" id="MobiDB-lite"/>
    </source>
</evidence>
<keyword evidence="3" id="KW-1185">Reference proteome</keyword>
<dbReference type="Proteomes" id="UP001519349">
    <property type="component" value="Unassembled WGS sequence"/>
</dbReference>
<evidence type="ECO:0000313" key="2">
    <source>
        <dbReference type="EMBL" id="MBP2620564.1"/>
    </source>
</evidence>
<comment type="caution">
    <text evidence="2">The sequence shown here is derived from an EMBL/GenBank/DDBJ whole genome shotgun (WGS) entry which is preliminary data.</text>
</comment>
<name>A0ABS5AVG9_9STRE</name>
<gene>
    <name evidence="2" type="ORF">DHL47_04275</name>
</gene>
<evidence type="ECO:0000313" key="3">
    <source>
        <dbReference type="Proteomes" id="UP001519349"/>
    </source>
</evidence>